<protein>
    <recommendedName>
        <fullName evidence="3">DUF4304 domain-containing protein</fullName>
    </recommendedName>
</protein>
<gene>
    <name evidence="1" type="ORF">AZI85_00645</name>
</gene>
<sequence>MKSSYEFPDKSVSQFVERMAQRFGMTVVDYKGNLEAKAGDTKWLWTLQVPGSPAHMNIMFLYPSYISVVSFSNEDKSFNFNQFLTWFPGDLYNYNRVAEEKSWSKNWVIQMTMLQDHLERELGDVVRGTTWYDFEFRLEDYLSSEAIERMHNDALDRIKKSDAEKDRGSWVHVLNFLKGKRK</sequence>
<organism evidence="1 2">
    <name type="scientific">Bdellovibrio bacteriovorus</name>
    <dbReference type="NCBI Taxonomy" id="959"/>
    <lineage>
        <taxon>Bacteria</taxon>
        <taxon>Pseudomonadati</taxon>
        <taxon>Bdellovibrionota</taxon>
        <taxon>Bdellovibrionia</taxon>
        <taxon>Bdellovibrionales</taxon>
        <taxon>Pseudobdellovibrionaceae</taxon>
        <taxon>Bdellovibrio</taxon>
    </lineage>
</organism>
<dbReference type="EMBL" id="LUKF01000001">
    <property type="protein sequence ID" value="KYG70489.1"/>
    <property type="molecule type" value="Genomic_DNA"/>
</dbReference>
<reference evidence="1 2" key="1">
    <citation type="submission" date="2016-03" db="EMBL/GenBank/DDBJ databases">
        <authorList>
            <person name="Ploux O."/>
        </authorList>
    </citation>
    <scope>NUCLEOTIDE SEQUENCE [LARGE SCALE GENOMIC DNA]</scope>
    <source>
        <strain evidence="1 2">BER2</strain>
    </source>
</reference>
<evidence type="ECO:0008006" key="3">
    <source>
        <dbReference type="Google" id="ProtNLM"/>
    </source>
</evidence>
<proteinExistence type="predicted"/>
<comment type="caution">
    <text evidence="1">The sequence shown here is derived from an EMBL/GenBank/DDBJ whole genome shotgun (WGS) entry which is preliminary data.</text>
</comment>
<dbReference type="RefSeq" id="WP_063242273.1">
    <property type="nucleotide sequence ID" value="NZ_LUKF01000001.1"/>
</dbReference>
<dbReference type="Proteomes" id="UP000075391">
    <property type="component" value="Unassembled WGS sequence"/>
</dbReference>
<evidence type="ECO:0000313" key="2">
    <source>
        <dbReference type="Proteomes" id="UP000075391"/>
    </source>
</evidence>
<evidence type="ECO:0000313" key="1">
    <source>
        <dbReference type="EMBL" id="KYG70489.1"/>
    </source>
</evidence>
<accession>A0A150WVN2</accession>
<name>A0A150WVN2_BDEBC</name>
<dbReference type="AlphaFoldDB" id="A0A150WVN2"/>